<keyword evidence="2" id="KW-1185">Reference proteome</keyword>
<reference evidence="1 2" key="1">
    <citation type="journal article" date="2014" name="Nat. Commun.">
        <title>Molecular traces of alternative social organization in a termite genome.</title>
        <authorList>
            <person name="Terrapon N."/>
            <person name="Li C."/>
            <person name="Robertson H.M."/>
            <person name="Ji L."/>
            <person name="Meng X."/>
            <person name="Booth W."/>
            <person name="Chen Z."/>
            <person name="Childers C.P."/>
            <person name="Glastad K.M."/>
            <person name="Gokhale K."/>
            <person name="Gowin J."/>
            <person name="Gronenberg W."/>
            <person name="Hermansen R.A."/>
            <person name="Hu H."/>
            <person name="Hunt B.G."/>
            <person name="Huylmans A.K."/>
            <person name="Khalil S.M."/>
            <person name="Mitchell R.D."/>
            <person name="Munoz-Torres M.C."/>
            <person name="Mustard J.A."/>
            <person name="Pan H."/>
            <person name="Reese J.T."/>
            <person name="Scharf M.E."/>
            <person name="Sun F."/>
            <person name="Vogel H."/>
            <person name="Xiao J."/>
            <person name="Yang W."/>
            <person name="Yang Z."/>
            <person name="Yang Z."/>
            <person name="Zhou J."/>
            <person name="Zhu J."/>
            <person name="Brent C.S."/>
            <person name="Elsik C.G."/>
            <person name="Goodisman M.A."/>
            <person name="Liberles D.A."/>
            <person name="Roe R.M."/>
            <person name="Vargo E.L."/>
            <person name="Vilcinskas A."/>
            <person name="Wang J."/>
            <person name="Bornberg-Bauer E."/>
            <person name="Korb J."/>
            <person name="Zhang G."/>
            <person name="Liebig J."/>
        </authorList>
    </citation>
    <scope>NUCLEOTIDE SEQUENCE [LARGE SCALE GENOMIC DNA]</scope>
    <source>
        <tissue evidence="1">Whole organism</tissue>
    </source>
</reference>
<evidence type="ECO:0000313" key="2">
    <source>
        <dbReference type="Proteomes" id="UP000027135"/>
    </source>
</evidence>
<dbReference type="EMBL" id="KK852941">
    <property type="protein sequence ID" value="KDR13534.1"/>
    <property type="molecule type" value="Genomic_DNA"/>
</dbReference>
<dbReference type="InParanoid" id="A0A067R387"/>
<proteinExistence type="predicted"/>
<name>A0A067R387_ZOONE</name>
<protein>
    <submittedName>
        <fullName evidence="1">Uncharacterized protein</fullName>
    </submittedName>
</protein>
<gene>
    <name evidence="1" type="ORF">L798_11447</name>
</gene>
<dbReference type="AlphaFoldDB" id="A0A067R387"/>
<evidence type="ECO:0000313" key="1">
    <source>
        <dbReference type="EMBL" id="KDR13534.1"/>
    </source>
</evidence>
<dbReference type="Proteomes" id="UP000027135">
    <property type="component" value="Unassembled WGS sequence"/>
</dbReference>
<sequence>MIAELRVAGRPPQRSYVFTSQSQNLNTFQHLYVICDSKASKLYKT</sequence>
<organism evidence="1 2">
    <name type="scientific">Zootermopsis nevadensis</name>
    <name type="common">Dampwood termite</name>
    <dbReference type="NCBI Taxonomy" id="136037"/>
    <lineage>
        <taxon>Eukaryota</taxon>
        <taxon>Metazoa</taxon>
        <taxon>Ecdysozoa</taxon>
        <taxon>Arthropoda</taxon>
        <taxon>Hexapoda</taxon>
        <taxon>Insecta</taxon>
        <taxon>Pterygota</taxon>
        <taxon>Neoptera</taxon>
        <taxon>Polyneoptera</taxon>
        <taxon>Dictyoptera</taxon>
        <taxon>Blattodea</taxon>
        <taxon>Blattoidea</taxon>
        <taxon>Termitoidae</taxon>
        <taxon>Termopsidae</taxon>
        <taxon>Zootermopsis</taxon>
    </lineage>
</organism>
<accession>A0A067R387</accession>